<name>A0A0A9HPM5_ARUDO</name>
<protein>
    <submittedName>
        <fullName evidence="1">Uncharacterized protein</fullName>
    </submittedName>
</protein>
<reference evidence="1" key="1">
    <citation type="submission" date="2014-09" db="EMBL/GenBank/DDBJ databases">
        <authorList>
            <person name="Magalhaes I.L.F."/>
            <person name="Oliveira U."/>
            <person name="Santos F.R."/>
            <person name="Vidigal T.H.D.A."/>
            <person name="Brescovit A.D."/>
            <person name="Santos A.J."/>
        </authorList>
    </citation>
    <scope>NUCLEOTIDE SEQUENCE</scope>
    <source>
        <tissue evidence="1">Shoot tissue taken approximately 20 cm above the soil surface</tissue>
    </source>
</reference>
<accession>A0A0A9HPM5</accession>
<reference evidence="1" key="2">
    <citation type="journal article" date="2015" name="Data Brief">
        <title>Shoot transcriptome of the giant reed, Arundo donax.</title>
        <authorList>
            <person name="Barrero R.A."/>
            <person name="Guerrero F.D."/>
            <person name="Moolhuijzen P."/>
            <person name="Goolsby J.A."/>
            <person name="Tidwell J."/>
            <person name="Bellgard S.E."/>
            <person name="Bellgard M.I."/>
        </authorList>
    </citation>
    <scope>NUCLEOTIDE SEQUENCE</scope>
    <source>
        <tissue evidence="1">Shoot tissue taken approximately 20 cm above the soil surface</tissue>
    </source>
</reference>
<evidence type="ECO:0000313" key="1">
    <source>
        <dbReference type="EMBL" id="JAE38642.1"/>
    </source>
</evidence>
<sequence length="26" mass="3054">MSSQVRFRRRGISVAWMQHYTSTAPT</sequence>
<organism evidence="1">
    <name type="scientific">Arundo donax</name>
    <name type="common">Giant reed</name>
    <name type="synonym">Donax arundinaceus</name>
    <dbReference type="NCBI Taxonomy" id="35708"/>
    <lineage>
        <taxon>Eukaryota</taxon>
        <taxon>Viridiplantae</taxon>
        <taxon>Streptophyta</taxon>
        <taxon>Embryophyta</taxon>
        <taxon>Tracheophyta</taxon>
        <taxon>Spermatophyta</taxon>
        <taxon>Magnoliopsida</taxon>
        <taxon>Liliopsida</taxon>
        <taxon>Poales</taxon>
        <taxon>Poaceae</taxon>
        <taxon>PACMAD clade</taxon>
        <taxon>Arundinoideae</taxon>
        <taxon>Arundineae</taxon>
        <taxon>Arundo</taxon>
    </lineage>
</organism>
<proteinExistence type="predicted"/>
<dbReference type="AlphaFoldDB" id="A0A0A9HPM5"/>
<dbReference type="EMBL" id="GBRH01159254">
    <property type="protein sequence ID" value="JAE38642.1"/>
    <property type="molecule type" value="Transcribed_RNA"/>
</dbReference>